<sequence length="72" mass="8740">ERLNEEFRRRERVIRIFPNRESVTRLMGSVLMEQDEKWSEGRCYLKMDEYFSWKAEHPKLAKSSKVTAIYPS</sequence>
<organism evidence="6 7">
    <name type="scientific">Sporolactobacillus mangiferae</name>
    <dbReference type="NCBI Taxonomy" id="2940498"/>
    <lineage>
        <taxon>Bacteria</taxon>
        <taxon>Bacillati</taxon>
        <taxon>Bacillota</taxon>
        <taxon>Bacilli</taxon>
        <taxon>Bacillales</taxon>
        <taxon>Sporolactobacillaceae</taxon>
        <taxon>Sporolactobacillus</taxon>
    </lineage>
</organism>
<reference evidence="6 7" key="1">
    <citation type="submission" date="2022-05" db="EMBL/GenBank/DDBJ databases">
        <title>Sporolactobacillus sp nov CPB3-1, isolated from tree bark (Mangifera indica L.).</title>
        <authorList>
            <person name="Phuengjayaem S."/>
            <person name="Tanasupawat S."/>
        </authorList>
    </citation>
    <scope>NUCLEOTIDE SEQUENCE [LARGE SCALE GENOMIC DNA]</scope>
    <source>
        <strain evidence="6 7">CPB3-1</strain>
    </source>
</reference>
<dbReference type="Pfam" id="PF00872">
    <property type="entry name" value="Transposase_mut"/>
    <property type="match status" value="1"/>
</dbReference>
<evidence type="ECO:0000256" key="3">
    <source>
        <dbReference type="ARBA" id="ARBA00022578"/>
    </source>
</evidence>
<evidence type="ECO:0000256" key="2">
    <source>
        <dbReference type="ARBA" id="ARBA00010961"/>
    </source>
</evidence>
<accession>A0ABT0MDT3</accession>
<evidence type="ECO:0000256" key="1">
    <source>
        <dbReference type="ARBA" id="ARBA00002190"/>
    </source>
</evidence>
<evidence type="ECO:0000256" key="4">
    <source>
        <dbReference type="ARBA" id="ARBA00023125"/>
    </source>
</evidence>
<evidence type="ECO:0000256" key="5">
    <source>
        <dbReference type="ARBA" id="ARBA00023172"/>
    </source>
</evidence>
<keyword evidence="3" id="KW-0815">Transposition</keyword>
<comment type="similarity">
    <text evidence="2">Belongs to the transposase mutator family.</text>
</comment>
<keyword evidence="7" id="KW-1185">Reference proteome</keyword>
<feature type="non-terminal residue" evidence="6">
    <location>
        <position position="1"/>
    </location>
</feature>
<name>A0ABT0MDT3_9BACL</name>
<proteinExistence type="inferred from homology"/>
<comment type="caution">
    <text evidence="6">The sequence shown here is derived from an EMBL/GenBank/DDBJ whole genome shotgun (WGS) entry which is preliminary data.</text>
</comment>
<dbReference type="Proteomes" id="UP001203004">
    <property type="component" value="Unassembled WGS sequence"/>
</dbReference>
<keyword evidence="5" id="KW-0233">DNA recombination</keyword>
<evidence type="ECO:0000313" key="7">
    <source>
        <dbReference type="Proteomes" id="UP001203004"/>
    </source>
</evidence>
<protein>
    <submittedName>
        <fullName evidence="6">Transposase</fullName>
    </submittedName>
</protein>
<dbReference type="EMBL" id="JAMAST010000055">
    <property type="protein sequence ID" value="MCL1633031.1"/>
    <property type="molecule type" value="Genomic_DNA"/>
</dbReference>
<evidence type="ECO:0000313" key="6">
    <source>
        <dbReference type="EMBL" id="MCL1633031.1"/>
    </source>
</evidence>
<gene>
    <name evidence="6" type="ORF">M3N64_14015</name>
</gene>
<dbReference type="RefSeq" id="WP_249104321.1">
    <property type="nucleotide sequence ID" value="NZ_JAMAST010000055.1"/>
</dbReference>
<comment type="function">
    <text evidence="1">Required for the transposition of the insertion element.</text>
</comment>
<keyword evidence="4" id="KW-0238">DNA-binding</keyword>
<dbReference type="InterPro" id="IPR001207">
    <property type="entry name" value="Transposase_mutator"/>
</dbReference>